<evidence type="ECO:0000256" key="5">
    <source>
        <dbReference type="ARBA" id="ARBA00023014"/>
    </source>
</evidence>
<dbReference type="SUPFAM" id="SSF102114">
    <property type="entry name" value="Radical SAM enzymes"/>
    <property type="match status" value="1"/>
</dbReference>
<dbReference type="InterPro" id="IPR023404">
    <property type="entry name" value="rSAM_horseshoe"/>
</dbReference>
<dbReference type="SMART" id="SM00729">
    <property type="entry name" value="Elp3"/>
    <property type="match status" value="1"/>
</dbReference>
<dbReference type="PROSITE" id="PS51332">
    <property type="entry name" value="B12_BINDING"/>
    <property type="match status" value="1"/>
</dbReference>
<keyword evidence="4" id="KW-0408">Iron</keyword>
<protein>
    <submittedName>
        <fullName evidence="8">Radical SAM domain-containing protein</fullName>
    </submittedName>
</protein>
<dbReference type="Pfam" id="PF04055">
    <property type="entry name" value="Radical_SAM"/>
    <property type="match status" value="1"/>
</dbReference>
<organism evidence="8">
    <name type="scientific">uncultured marine thaumarchaeote KM3_43_D05</name>
    <dbReference type="NCBI Taxonomy" id="1456150"/>
    <lineage>
        <taxon>Archaea</taxon>
        <taxon>Nitrososphaerota</taxon>
        <taxon>environmental samples</taxon>
    </lineage>
</organism>
<dbReference type="InterPro" id="IPR007197">
    <property type="entry name" value="rSAM"/>
</dbReference>
<feature type="domain" description="Radical SAM core" evidence="7">
    <location>
        <begin position="202"/>
        <end position="430"/>
    </location>
</feature>
<dbReference type="SFLD" id="SFLDS00029">
    <property type="entry name" value="Radical_SAM"/>
    <property type="match status" value="1"/>
</dbReference>
<dbReference type="InterPro" id="IPR006638">
    <property type="entry name" value="Elp3/MiaA/NifB-like_rSAM"/>
</dbReference>
<dbReference type="AlphaFoldDB" id="A0A075H6J4"/>
<keyword evidence="3" id="KW-0479">Metal-binding</keyword>
<evidence type="ECO:0000259" key="7">
    <source>
        <dbReference type="PROSITE" id="PS51918"/>
    </source>
</evidence>
<evidence type="ECO:0000256" key="1">
    <source>
        <dbReference type="ARBA" id="ARBA00001966"/>
    </source>
</evidence>
<keyword evidence="5" id="KW-0411">Iron-sulfur</keyword>
<feature type="domain" description="B12-binding" evidence="6">
    <location>
        <begin position="82"/>
        <end position="163"/>
    </location>
</feature>
<dbReference type="PROSITE" id="PS51918">
    <property type="entry name" value="RADICAL_SAM"/>
    <property type="match status" value="1"/>
</dbReference>
<dbReference type="GO" id="GO:0005829">
    <property type="term" value="C:cytosol"/>
    <property type="evidence" value="ECO:0007669"/>
    <property type="project" value="TreeGrafter"/>
</dbReference>
<accession>A0A075H6J4</accession>
<dbReference type="GO" id="GO:0003824">
    <property type="term" value="F:catalytic activity"/>
    <property type="evidence" value="ECO:0007669"/>
    <property type="project" value="InterPro"/>
</dbReference>
<evidence type="ECO:0000256" key="4">
    <source>
        <dbReference type="ARBA" id="ARBA00023004"/>
    </source>
</evidence>
<dbReference type="GO" id="GO:0046872">
    <property type="term" value="F:metal ion binding"/>
    <property type="evidence" value="ECO:0007669"/>
    <property type="project" value="UniProtKB-KW"/>
</dbReference>
<keyword evidence="2" id="KW-0949">S-adenosyl-L-methionine</keyword>
<dbReference type="SFLD" id="SFLDG01082">
    <property type="entry name" value="B12-binding_domain_containing"/>
    <property type="match status" value="1"/>
</dbReference>
<dbReference type="InterPro" id="IPR006158">
    <property type="entry name" value="Cobalamin-bd"/>
</dbReference>
<evidence type="ECO:0000259" key="6">
    <source>
        <dbReference type="PROSITE" id="PS51332"/>
    </source>
</evidence>
<dbReference type="CDD" id="cd02068">
    <property type="entry name" value="radical_SAM_B12_BD"/>
    <property type="match status" value="1"/>
</dbReference>
<name>A0A075H6J4_9ARCH</name>
<dbReference type="InterPro" id="IPR051198">
    <property type="entry name" value="BchE-like"/>
</dbReference>
<dbReference type="Gene3D" id="3.80.30.20">
    <property type="entry name" value="tm_1862 like domain"/>
    <property type="match status" value="1"/>
</dbReference>
<dbReference type="CDD" id="cd01335">
    <property type="entry name" value="Radical_SAM"/>
    <property type="match status" value="1"/>
</dbReference>
<dbReference type="PANTHER" id="PTHR43409:SF16">
    <property type="entry name" value="SLR0320 PROTEIN"/>
    <property type="match status" value="1"/>
</dbReference>
<evidence type="ECO:0000256" key="2">
    <source>
        <dbReference type="ARBA" id="ARBA00022691"/>
    </source>
</evidence>
<reference evidence="8" key="1">
    <citation type="journal article" date="2014" name="Genome Biol. Evol.">
        <title>Pangenome evidence for extensive interdomain horizontal transfer affecting lineage core and shell genes in uncultured planktonic thaumarchaeota and euryarchaeota.</title>
        <authorList>
            <person name="Deschamps P."/>
            <person name="Zivanovic Y."/>
            <person name="Moreira D."/>
            <person name="Rodriguez-Valera F."/>
            <person name="Lopez-Garcia P."/>
        </authorList>
    </citation>
    <scope>NUCLEOTIDE SEQUENCE</scope>
</reference>
<comment type="cofactor">
    <cofactor evidence="1">
        <name>[4Fe-4S] cluster</name>
        <dbReference type="ChEBI" id="CHEBI:49883"/>
    </cofactor>
</comment>
<dbReference type="InterPro" id="IPR034466">
    <property type="entry name" value="Methyltransferase_Class_B"/>
</dbReference>
<dbReference type="InterPro" id="IPR058240">
    <property type="entry name" value="rSAM_sf"/>
</dbReference>
<dbReference type="GO" id="GO:0031419">
    <property type="term" value="F:cobalamin binding"/>
    <property type="evidence" value="ECO:0007669"/>
    <property type="project" value="InterPro"/>
</dbReference>
<dbReference type="GO" id="GO:0051539">
    <property type="term" value="F:4 iron, 4 sulfur cluster binding"/>
    <property type="evidence" value="ECO:0007669"/>
    <property type="project" value="UniProtKB-KW"/>
</dbReference>
<dbReference type="PANTHER" id="PTHR43409">
    <property type="entry name" value="ANAEROBIC MAGNESIUM-PROTOPORPHYRIN IX MONOMETHYL ESTER CYCLASE-RELATED"/>
    <property type="match status" value="1"/>
</dbReference>
<proteinExistence type="predicted"/>
<dbReference type="EMBL" id="KF900881">
    <property type="protein sequence ID" value="AIF10087.1"/>
    <property type="molecule type" value="Genomic_DNA"/>
</dbReference>
<evidence type="ECO:0000313" key="8">
    <source>
        <dbReference type="EMBL" id="AIF10087.1"/>
    </source>
</evidence>
<dbReference type="SFLD" id="SFLDG01123">
    <property type="entry name" value="methyltransferase_(Class_B)"/>
    <property type="match status" value="1"/>
</dbReference>
<sequence length="673" mass="77453">MTLVSNMSESQNQSSENMKNSKTNLHLFQFSFLYGNEIYLPYSVGALWAYARTFPEINKHIEKKNFVILREQPTDIVSRLDNPGIAAFSTYVWNFEMSVAVARLIKERYPNCLIIFGGPQIPDSIRLGDFFERYPFIDIAVHGEGEVTFSEILLTYINGGDFKTIPGLTYHGFTTEIRTRVRDLNIFPSPYLTGVFDELLTLPYHYQTVWETDRGCPYACTFCDWGSMTAQKMFQFDDDRIYKEMELFAEMKISHVYMGNANFGIFPRDVEIARHIAEINEKHGGYPQKIRVNFAKNDAERVFEIAKIFNKQKMDKGITLSVQSMDPETLVTIKRSNLKFDTLSSFVKKYEEEGIDTVIEIIVGLPGETYKTFKDGIESLLGASAHNSLWIYRCTVLPNAPMNYTEYKKKHGIKTIRTPIELNHTVPGLDPVQEYEETIWETATLPQADVIRTLVLAWAVQTFHALGLLEAVAIYANKLNNIKYTTFYERLIEYAEHNPKTSLGQEYIAIKEKIENAIKNGGSWESIVPEYNEQTWALEEASYLRFMLQLRTFFSEINGFLDFLQKSEGFTFDSETLSDFLKYQEAAIVRAENTGVTELKVGSSVHSFFRNAVMGHDEKLEKGNYLIKITDTHDFDGDKNRYATEIVFWGRRGGKSLHQKVEEISMQPEIKQK</sequence>
<evidence type="ECO:0000256" key="3">
    <source>
        <dbReference type="ARBA" id="ARBA00022723"/>
    </source>
</evidence>
<dbReference type="Gene3D" id="3.40.50.280">
    <property type="entry name" value="Cobalamin-binding domain"/>
    <property type="match status" value="1"/>
</dbReference>